<keyword evidence="6" id="KW-0720">Serine protease</keyword>
<evidence type="ECO:0000313" key="10">
    <source>
        <dbReference type="EMBL" id="MED6183587.1"/>
    </source>
</evidence>
<reference evidence="10 11" key="1">
    <citation type="journal article" date="2023" name="Plants (Basel)">
        <title>Bridging the Gap: Combining Genomics and Transcriptomics Approaches to Understand Stylosanthes scabra, an Orphan Legume from the Brazilian Caatinga.</title>
        <authorList>
            <person name="Ferreira-Neto J.R.C."/>
            <person name="da Silva M.D."/>
            <person name="Binneck E."/>
            <person name="de Melo N.F."/>
            <person name="da Silva R.H."/>
            <person name="de Melo A.L.T.M."/>
            <person name="Pandolfi V."/>
            <person name="Bustamante F.O."/>
            <person name="Brasileiro-Vidal A.C."/>
            <person name="Benko-Iseppon A.M."/>
        </authorList>
    </citation>
    <scope>NUCLEOTIDE SEQUENCE [LARGE SCALE GENOMIC DNA]</scope>
    <source>
        <tissue evidence="10">Leaves</tissue>
    </source>
</reference>
<organism evidence="10 11">
    <name type="scientific">Stylosanthes scabra</name>
    <dbReference type="NCBI Taxonomy" id="79078"/>
    <lineage>
        <taxon>Eukaryota</taxon>
        <taxon>Viridiplantae</taxon>
        <taxon>Streptophyta</taxon>
        <taxon>Embryophyta</taxon>
        <taxon>Tracheophyta</taxon>
        <taxon>Spermatophyta</taxon>
        <taxon>Magnoliopsida</taxon>
        <taxon>eudicotyledons</taxon>
        <taxon>Gunneridae</taxon>
        <taxon>Pentapetalae</taxon>
        <taxon>rosids</taxon>
        <taxon>fabids</taxon>
        <taxon>Fabales</taxon>
        <taxon>Fabaceae</taxon>
        <taxon>Papilionoideae</taxon>
        <taxon>50 kb inversion clade</taxon>
        <taxon>dalbergioids sensu lato</taxon>
        <taxon>Dalbergieae</taxon>
        <taxon>Pterocarpus clade</taxon>
        <taxon>Stylosanthes</taxon>
    </lineage>
</organism>
<evidence type="ECO:0008006" key="12">
    <source>
        <dbReference type="Google" id="ProtNLM"/>
    </source>
</evidence>
<dbReference type="Gene3D" id="3.40.50.200">
    <property type="entry name" value="Peptidase S8/S53 domain"/>
    <property type="match status" value="1"/>
</dbReference>
<dbReference type="PANTHER" id="PTHR10795">
    <property type="entry name" value="PROPROTEIN CONVERTASE SUBTILISIN/KEXIN"/>
    <property type="match status" value="1"/>
</dbReference>
<gene>
    <name evidence="10" type="ORF">PIB30_039167</name>
</gene>
<keyword evidence="11" id="KW-1185">Reference proteome</keyword>
<comment type="similarity">
    <text evidence="2 7">Belongs to the peptidase S8 family.</text>
</comment>
<dbReference type="Pfam" id="PF17766">
    <property type="entry name" value="fn3_6"/>
    <property type="match status" value="1"/>
</dbReference>
<keyword evidence="4" id="KW-0732">Signal</keyword>
<feature type="domain" description="Peptidase S8/S53" evidence="8">
    <location>
        <begin position="102"/>
        <end position="198"/>
    </location>
</feature>
<dbReference type="PROSITE" id="PS51892">
    <property type="entry name" value="SUBTILASE"/>
    <property type="match status" value="1"/>
</dbReference>
<evidence type="ECO:0000259" key="9">
    <source>
        <dbReference type="Pfam" id="PF17766"/>
    </source>
</evidence>
<dbReference type="EMBL" id="JASCZI010181448">
    <property type="protein sequence ID" value="MED6183587.1"/>
    <property type="molecule type" value="Genomic_DNA"/>
</dbReference>
<dbReference type="Proteomes" id="UP001341840">
    <property type="component" value="Unassembled WGS sequence"/>
</dbReference>
<evidence type="ECO:0000256" key="6">
    <source>
        <dbReference type="ARBA" id="ARBA00022825"/>
    </source>
</evidence>
<dbReference type="CDD" id="cd02120">
    <property type="entry name" value="PA_subtilisin_like"/>
    <property type="match status" value="1"/>
</dbReference>
<dbReference type="InterPro" id="IPR000209">
    <property type="entry name" value="Peptidase_S8/S53_dom"/>
</dbReference>
<proteinExistence type="inferred from homology"/>
<evidence type="ECO:0000256" key="3">
    <source>
        <dbReference type="ARBA" id="ARBA00022670"/>
    </source>
</evidence>
<evidence type="ECO:0000313" key="11">
    <source>
        <dbReference type="Proteomes" id="UP001341840"/>
    </source>
</evidence>
<evidence type="ECO:0000256" key="7">
    <source>
        <dbReference type="PROSITE-ProRule" id="PRU01240"/>
    </source>
</evidence>
<evidence type="ECO:0000256" key="4">
    <source>
        <dbReference type="ARBA" id="ARBA00022729"/>
    </source>
</evidence>
<dbReference type="InterPro" id="IPR045051">
    <property type="entry name" value="SBT"/>
</dbReference>
<dbReference type="InterPro" id="IPR023828">
    <property type="entry name" value="Peptidase_S8_Ser-AS"/>
</dbReference>
<evidence type="ECO:0000256" key="5">
    <source>
        <dbReference type="ARBA" id="ARBA00022801"/>
    </source>
</evidence>
<dbReference type="InterPro" id="IPR041469">
    <property type="entry name" value="Subtilisin-like_FN3"/>
</dbReference>
<evidence type="ECO:0000256" key="2">
    <source>
        <dbReference type="ARBA" id="ARBA00011073"/>
    </source>
</evidence>
<name>A0ABU6WCS3_9FABA</name>
<keyword evidence="5" id="KW-0378">Hydrolase</keyword>
<dbReference type="PROSITE" id="PS00138">
    <property type="entry name" value="SUBTILASE_SER"/>
    <property type="match status" value="1"/>
</dbReference>
<evidence type="ECO:0000256" key="1">
    <source>
        <dbReference type="ARBA" id="ARBA00004613"/>
    </source>
</evidence>
<dbReference type="InterPro" id="IPR036852">
    <property type="entry name" value="Peptidase_S8/S53_dom_sf"/>
</dbReference>
<comment type="caution">
    <text evidence="7">Lacks conserved residue(s) required for the propagation of feature annotation.</text>
</comment>
<dbReference type="Gene3D" id="2.60.40.2310">
    <property type="match status" value="1"/>
</dbReference>
<sequence>MFTVGASTIDRDFANYVALGDKKHLMIGSLDPKKTKGKILVCLLDEIDGLVYAEEEALSKGIIGLILANNKQRGNDIIAFAHLLPTTNINYTDGEYVYSYIRATTNPKACMSSAKTEVGVKPAPLIASLSSRGPNLIQPSILKPDVIAPGVDISGTSISSPHVAAIAALLKILYPDWTPAAIKSAIMTTATTMEENMPLLDQSKQEATSFTYRAGHMEPELAADPGLVYDLTIDDYLNCLCAHHDFNYPSIVVPNLGKHLVEVSRTVTNVGSPGIYWVYVKESYGVSVLVKPKYLELTKLVKRRHLR</sequence>
<dbReference type="Pfam" id="PF00082">
    <property type="entry name" value="Peptidase_S8"/>
    <property type="match status" value="1"/>
</dbReference>
<comment type="subcellular location">
    <subcellularLocation>
        <location evidence="1">Secreted</location>
    </subcellularLocation>
</comment>
<feature type="domain" description="Subtilisin-like protease fibronectin type-III" evidence="9">
    <location>
        <begin position="245"/>
        <end position="303"/>
    </location>
</feature>
<evidence type="ECO:0000259" key="8">
    <source>
        <dbReference type="Pfam" id="PF00082"/>
    </source>
</evidence>
<protein>
    <recommendedName>
        <fullName evidence="12">Peptidase S8/S53 domain-containing protein</fullName>
    </recommendedName>
</protein>
<keyword evidence="3" id="KW-0645">Protease</keyword>
<dbReference type="SUPFAM" id="SSF52743">
    <property type="entry name" value="Subtilisin-like"/>
    <property type="match status" value="1"/>
</dbReference>
<accession>A0ABU6WCS3</accession>
<comment type="caution">
    <text evidence="10">The sequence shown here is derived from an EMBL/GenBank/DDBJ whole genome shotgun (WGS) entry which is preliminary data.</text>
</comment>